<dbReference type="Proteomes" id="UP001610335">
    <property type="component" value="Unassembled WGS sequence"/>
</dbReference>
<sequence>MPWSIDTSISFITLLLTGTLSLLGIWNHVANTYRRIAPQVNSSTEASIASGQQRQSNVDPEVLLESGLYTETHQTQPGSEPRLTRRTQSV</sequence>
<proteinExistence type="predicted"/>
<evidence type="ECO:0000313" key="4">
    <source>
        <dbReference type="Proteomes" id="UP001610335"/>
    </source>
</evidence>
<feature type="transmembrane region" description="Helical" evidence="2">
    <location>
        <begin position="6"/>
        <end position="26"/>
    </location>
</feature>
<feature type="compositionally biased region" description="Polar residues" evidence="1">
    <location>
        <begin position="69"/>
        <end position="78"/>
    </location>
</feature>
<keyword evidence="2" id="KW-0812">Transmembrane</keyword>
<accession>A0ABR4I3F0</accession>
<gene>
    <name evidence="3" type="ORF">BDW59DRAFT_149625</name>
</gene>
<evidence type="ECO:0000313" key="3">
    <source>
        <dbReference type="EMBL" id="KAL2822260.1"/>
    </source>
</evidence>
<keyword evidence="2" id="KW-0472">Membrane</keyword>
<keyword evidence="4" id="KW-1185">Reference proteome</keyword>
<dbReference type="EMBL" id="JBFXLS010000059">
    <property type="protein sequence ID" value="KAL2822260.1"/>
    <property type="molecule type" value="Genomic_DNA"/>
</dbReference>
<organism evidence="3 4">
    <name type="scientific">Aspergillus cavernicola</name>
    <dbReference type="NCBI Taxonomy" id="176166"/>
    <lineage>
        <taxon>Eukaryota</taxon>
        <taxon>Fungi</taxon>
        <taxon>Dikarya</taxon>
        <taxon>Ascomycota</taxon>
        <taxon>Pezizomycotina</taxon>
        <taxon>Eurotiomycetes</taxon>
        <taxon>Eurotiomycetidae</taxon>
        <taxon>Eurotiales</taxon>
        <taxon>Aspergillaceae</taxon>
        <taxon>Aspergillus</taxon>
        <taxon>Aspergillus subgen. Nidulantes</taxon>
    </lineage>
</organism>
<keyword evidence="2" id="KW-1133">Transmembrane helix</keyword>
<evidence type="ECO:0000256" key="1">
    <source>
        <dbReference type="SAM" id="MobiDB-lite"/>
    </source>
</evidence>
<evidence type="ECO:0000256" key="2">
    <source>
        <dbReference type="SAM" id="Phobius"/>
    </source>
</evidence>
<protein>
    <submittedName>
        <fullName evidence="3">Uncharacterized protein</fullName>
    </submittedName>
</protein>
<comment type="caution">
    <text evidence="3">The sequence shown here is derived from an EMBL/GenBank/DDBJ whole genome shotgun (WGS) entry which is preliminary data.</text>
</comment>
<name>A0ABR4I3F0_9EURO</name>
<feature type="region of interest" description="Disordered" evidence="1">
    <location>
        <begin position="66"/>
        <end position="90"/>
    </location>
</feature>
<reference evidence="3 4" key="1">
    <citation type="submission" date="2024-07" db="EMBL/GenBank/DDBJ databases">
        <title>Section-level genome sequencing and comparative genomics of Aspergillus sections Usti and Cavernicolus.</title>
        <authorList>
            <consortium name="Lawrence Berkeley National Laboratory"/>
            <person name="Nybo J.L."/>
            <person name="Vesth T.C."/>
            <person name="Theobald S."/>
            <person name="Frisvad J.C."/>
            <person name="Larsen T.O."/>
            <person name="Kjaerboelling I."/>
            <person name="Rothschild-Mancinelli K."/>
            <person name="Lyhne E.K."/>
            <person name="Kogle M.E."/>
            <person name="Barry K."/>
            <person name="Clum A."/>
            <person name="Na H."/>
            <person name="Ledsgaard L."/>
            <person name="Lin J."/>
            <person name="Lipzen A."/>
            <person name="Kuo A."/>
            <person name="Riley R."/>
            <person name="Mondo S."/>
            <person name="LaButti K."/>
            <person name="Haridas S."/>
            <person name="Pangalinan J."/>
            <person name="Salamov A.A."/>
            <person name="Simmons B.A."/>
            <person name="Magnuson J.K."/>
            <person name="Chen J."/>
            <person name="Drula E."/>
            <person name="Henrissat B."/>
            <person name="Wiebenga A."/>
            <person name="Lubbers R.J."/>
            <person name="Gomes A.C."/>
            <person name="Makela M.R."/>
            <person name="Stajich J."/>
            <person name="Grigoriev I.V."/>
            <person name="Mortensen U.H."/>
            <person name="De vries R.P."/>
            <person name="Baker S.E."/>
            <person name="Andersen M.R."/>
        </authorList>
    </citation>
    <scope>NUCLEOTIDE SEQUENCE [LARGE SCALE GENOMIC DNA]</scope>
    <source>
        <strain evidence="3 4">CBS 600.67</strain>
    </source>
</reference>